<dbReference type="PANTHER" id="PTHR28259">
    <property type="entry name" value="FLUORIDE EXPORT PROTEIN 1-RELATED"/>
    <property type="match status" value="1"/>
</dbReference>
<keyword evidence="7 14" id="KW-0915">Sodium</keyword>
<dbReference type="NCBIfam" id="TIGR00494">
    <property type="entry name" value="crcB"/>
    <property type="match status" value="1"/>
</dbReference>
<evidence type="ECO:0000256" key="4">
    <source>
        <dbReference type="ARBA" id="ARBA00022692"/>
    </source>
</evidence>
<evidence type="ECO:0000256" key="11">
    <source>
        <dbReference type="ARBA" id="ARBA00035120"/>
    </source>
</evidence>
<keyword evidence="6 14" id="KW-1133">Transmembrane helix</keyword>
<keyword evidence="9 14" id="KW-0472">Membrane</keyword>
<dbReference type="Proteomes" id="UP000018895">
    <property type="component" value="Unassembled WGS sequence"/>
</dbReference>
<feature type="transmembrane region" description="Helical" evidence="14">
    <location>
        <begin position="102"/>
        <end position="124"/>
    </location>
</feature>
<dbReference type="GO" id="GO:0005886">
    <property type="term" value="C:plasma membrane"/>
    <property type="evidence" value="ECO:0007669"/>
    <property type="project" value="UniProtKB-SubCell"/>
</dbReference>
<evidence type="ECO:0000256" key="13">
    <source>
        <dbReference type="ARBA" id="ARBA00049940"/>
    </source>
</evidence>
<keyword evidence="5 14" id="KW-0479">Metal-binding</keyword>
<evidence type="ECO:0000313" key="16">
    <source>
        <dbReference type="Proteomes" id="UP000018895"/>
    </source>
</evidence>
<keyword evidence="8 14" id="KW-0406">Ion transport</keyword>
<reference evidence="15" key="1">
    <citation type="journal article" date="2014" name="Genome Announc.">
        <title>Draft Genome Sequences of Three Alkaliphilic Bacillus Strains, Bacillus wakoensis JCM 9140T, Bacillus akibai JCM 9157T, and Bacillus hemicellulosilyticus JCM 9152T.</title>
        <authorList>
            <person name="Yuki M."/>
            <person name="Oshima K."/>
            <person name="Suda W."/>
            <person name="Oshida Y."/>
            <person name="Kitamura K."/>
            <person name="Iida T."/>
            <person name="Hattori M."/>
            <person name="Ohkuma M."/>
        </authorList>
    </citation>
    <scope>NUCLEOTIDE SEQUENCE [LARGE SCALE GENOMIC DNA]</scope>
    <source>
        <strain evidence="15">JCM 9152</strain>
    </source>
</reference>
<dbReference type="AlphaFoldDB" id="W4QG15"/>
<keyword evidence="10 14" id="KW-0407">Ion channel</keyword>
<dbReference type="PANTHER" id="PTHR28259:SF16">
    <property type="entry name" value="FLUORIDE-SPECIFIC ION CHANNEL FLUC 2"/>
    <property type="match status" value="1"/>
</dbReference>
<dbReference type="InterPro" id="IPR003691">
    <property type="entry name" value="FluC"/>
</dbReference>
<feature type="transmembrane region" description="Helical" evidence="14">
    <location>
        <begin position="68"/>
        <end position="87"/>
    </location>
</feature>
<keyword evidence="16" id="KW-1185">Reference proteome</keyword>
<comment type="catalytic activity">
    <reaction evidence="12">
        <text>fluoride(in) = fluoride(out)</text>
        <dbReference type="Rhea" id="RHEA:76159"/>
        <dbReference type="ChEBI" id="CHEBI:17051"/>
    </reaction>
    <physiologicalReaction direction="left-to-right" evidence="12">
        <dbReference type="Rhea" id="RHEA:76160"/>
    </physiologicalReaction>
</comment>
<keyword evidence="3 14" id="KW-1003">Cell membrane</keyword>
<dbReference type="GO" id="GO:0046872">
    <property type="term" value="F:metal ion binding"/>
    <property type="evidence" value="ECO:0007669"/>
    <property type="project" value="UniProtKB-KW"/>
</dbReference>
<protein>
    <recommendedName>
        <fullName evidence="14">Fluoride-specific ion channel FluC</fullName>
    </recommendedName>
</protein>
<evidence type="ECO:0000256" key="10">
    <source>
        <dbReference type="ARBA" id="ARBA00023303"/>
    </source>
</evidence>
<evidence type="ECO:0000256" key="9">
    <source>
        <dbReference type="ARBA" id="ARBA00023136"/>
    </source>
</evidence>
<dbReference type="GO" id="GO:0140114">
    <property type="term" value="P:cellular detoxification of fluoride"/>
    <property type="evidence" value="ECO:0007669"/>
    <property type="project" value="UniProtKB-UniRule"/>
</dbReference>
<feature type="binding site" evidence="14">
    <location>
        <position position="81"/>
    </location>
    <ligand>
        <name>Na(+)</name>
        <dbReference type="ChEBI" id="CHEBI:29101"/>
        <note>structural</note>
    </ligand>
</feature>
<dbReference type="GO" id="GO:0062054">
    <property type="term" value="F:fluoride channel activity"/>
    <property type="evidence" value="ECO:0007669"/>
    <property type="project" value="UniProtKB-UniRule"/>
</dbReference>
<evidence type="ECO:0000256" key="3">
    <source>
        <dbReference type="ARBA" id="ARBA00022475"/>
    </source>
</evidence>
<feature type="binding site" evidence="14">
    <location>
        <position position="78"/>
    </location>
    <ligand>
        <name>Na(+)</name>
        <dbReference type="ChEBI" id="CHEBI:29101"/>
        <note>structural</note>
    </ligand>
</feature>
<evidence type="ECO:0000256" key="6">
    <source>
        <dbReference type="ARBA" id="ARBA00022989"/>
    </source>
</evidence>
<organism evidence="15 16">
    <name type="scientific">Halalkalibacter hemicellulosilyticusJCM 9152</name>
    <dbReference type="NCBI Taxonomy" id="1236971"/>
    <lineage>
        <taxon>Bacteria</taxon>
        <taxon>Bacillati</taxon>
        <taxon>Bacillota</taxon>
        <taxon>Bacilli</taxon>
        <taxon>Bacillales</taxon>
        <taxon>Bacillaceae</taxon>
        <taxon>Halalkalibacter</taxon>
    </lineage>
</organism>
<proteinExistence type="inferred from homology"/>
<comment type="activity regulation">
    <text evidence="14">Na(+) is not transported, but it plays an essential structural role and its presence is essential for fluoride channel function.</text>
</comment>
<evidence type="ECO:0000256" key="8">
    <source>
        <dbReference type="ARBA" id="ARBA00023065"/>
    </source>
</evidence>
<evidence type="ECO:0000256" key="5">
    <source>
        <dbReference type="ARBA" id="ARBA00022723"/>
    </source>
</evidence>
<sequence>MNLILLAISGALGAISRYLVGLYMMERFPNPPIPIAMLCVNTIGSFGLGFFFSFYFSQLPIGAYEDPYYLFIGIGFFGAFTTFSTYSVEAMQLYKQKKWKELVLYVSFSIFGSILFFLIGFTVFRF</sequence>
<name>W4QG15_9BACI</name>
<dbReference type="STRING" id="1236971.JCM9152_2292"/>
<evidence type="ECO:0000256" key="1">
    <source>
        <dbReference type="ARBA" id="ARBA00004651"/>
    </source>
</evidence>
<comment type="subcellular location">
    <subcellularLocation>
        <location evidence="1 14">Cell membrane</location>
        <topology evidence="1 14">Multi-pass membrane protein</topology>
    </subcellularLocation>
</comment>
<evidence type="ECO:0000313" key="15">
    <source>
        <dbReference type="EMBL" id="GAE30867.1"/>
    </source>
</evidence>
<dbReference type="HAMAP" id="MF_00454">
    <property type="entry name" value="FluC"/>
    <property type="match status" value="1"/>
</dbReference>
<dbReference type="RefSeq" id="WP_035343914.1">
    <property type="nucleotide sequence ID" value="NZ_BAUU01000014.1"/>
</dbReference>
<keyword evidence="4 14" id="KW-0812">Transmembrane</keyword>
<feature type="transmembrane region" description="Helical" evidence="14">
    <location>
        <begin position="33"/>
        <end position="56"/>
    </location>
</feature>
<comment type="caution">
    <text evidence="15">The sequence shown here is derived from an EMBL/GenBank/DDBJ whole genome shotgun (WGS) entry which is preliminary data.</text>
</comment>
<comment type="function">
    <text evidence="13 14">Fluoride-specific ion channel. Important for reducing fluoride concentration in the cell, thus reducing its toxicity.</text>
</comment>
<accession>W4QG15</accession>
<comment type="similarity">
    <text evidence="11 14">Belongs to the fluoride channel Fluc/FEX (TC 1.A.43) family.</text>
</comment>
<dbReference type="EMBL" id="BAUU01000014">
    <property type="protein sequence ID" value="GAE30867.1"/>
    <property type="molecule type" value="Genomic_DNA"/>
</dbReference>
<gene>
    <name evidence="14" type="primary">fluC</name>
    <name evidence="14" type="synonym">crcB</name>
    <name evidence="15" type="ORF">JCM9152_2292</name>
</gene>
<evidence type="ECO:0000256" key="7">
    <source>
        <dbReference type="ARBA" id="ARBA00023053"/>
    </source>
</evidence>
<evidence type="ECO:0000256" key="2">
    <source>
        <dbReference type="ARBA" id="ARBA00022448"/>
    </source>
</evidence>
<keyword evidence="2 14" id="KW-0813">Transport</keyword>
<evidence type="ECO:0000256" key="12">
    <source>
        <dbReference type="ARBA" id="ARBA00035585"/>
    </source>
</evidence>
<dbReference type="Pfam" id="PF02537">
    <property type="entry name" value="CRCB"/>
    <property type="match status" value="1"/>
</dbReference>
<evidence type="ECO:0000256" key="14">
    <source>
        <dbReference type="HAMAP-Rule" id="MF_00454"/>
    </source>
</evidence>